<dbReference type="GO" id="GO:0000209">
    <property type="term" value="P:protein polyubiquitination"/>
    <property type="evidence" value="ECO:0007669"/>
    <property type="project" value="TreeGrafter"/>
</dbReference>
<sequence>MTRRKSVQLLVKKLSILSNHHHEKELVQEQCQKEPCREQPQTDILSSFPIEIILKIFSFLSFQDLVKVQLTCRLWYRLTQDSSLWKCRFQDLNARCTDIYAHNPTKLAETCSLSWHKRYCQAITLTNWRMGATQRVIKINKDDDSSRVLSVKLRDHLLVTLTENNVVKLYEYTSDNGFVFKLQWYFGDPSSTQNIVECIDVLPHIHILVIAQRGSRCMFFDINKGSNHDPIQVLKGGSHPWFIPDSIAVNQDYFAVAGRKPSAVFIWNWRKGIRLSSRAFDNQPHRVFLSGDNLITFSTDGLLHIFDIFDCTKYAAATHYMSPCSIPCVEYDGSLSVVIAPHASRRIHHYQWDPSIRQEQDNIKLAPSISVPLAPSRKRFSTAFIHLLGIKTTTSDHQNLKLSSSKSVNTSNSKKSSHKLTSIRRHSSYNDYGYACQMKTDQYIRQLSKTKQQEEEQICLPNFDQGPKLIHSIRTTPLGPAAAEIVSVAIHQDRIATVNRHGDISLYALNGTTAARVSSALCMNDTHQTWMEDNSQHGREDDDLSDGYDFVRSRLAMGTMGLIYGGKGGSLWWLDFSCRAM</sequence>
<dbReference type="STRING" id="86630.A0A367KCS4"/>
<evidence type="ECO:0000313" key="4">
    <source>
        <dbReference type="Proteomes" id="UP000252139"/>
    </source>
</evidence>
<dbReference type="GO" id="GO:0031146">
    <property type="term" value="P:SCF-dependent proteasomal ubiquitin-dependent protein catabolic process"/>
    <property type="evidence" value="ECO:0007669"/>
    <property type="project" value="InterPro"/>
</dbReference>
<dbReference type="AlphaFoldDB" id="A0A367KCS4"/>
<keyword evidence="4" id="KW-1185">Reference proteome</keyword>
<proteinExistence type="predicted"/>
<dbReference type="PANTHER" id="PTHR16008:SF4">
    <property type="entry name" value="F-BOX ONLY PROTEIN 4"/>
    <property type="match status" value="1"/>
</dbReference>
<dbReference type="SUPFAM" id="SSF50978">
    <property type="entry name" value="WD40 repeat-like"/>
    <property type="match status" value="1"/>
</dbReference>
<feature type="compositionally biased region" description="Low complexity" evidence="1">
    <location>
        <begin position="400"/>
        <end position="414"/>
    </location>
</feature>
<dbReference type="Pfam" id="PF12937">
    <property type="entry name" value="F-box-like"/>
    <property type="match status" value="1"/>
</dbReference>
<protein>
    <recommendedName>
        <fullName evidence="2">F-box domain-containing protein</fullName>
    </recommendedName>
</protein>
<evidence type="ECO:0000313" key="3">
    <source>
        <dbReference type="EMBL" id="RCI00054.1"/>
    </source>
</evidence>
<accession>A0A367KCS4</accession>
<reference evidence="3 4" key="1">
    <citation type="journal article" date="2018" name="G3 (Bethesda)">
        <title>Phylogenetic and Phylogenomic Definition of Rhizopus Species.</title>
        <authorList>
            <person name="Gryganskyi A.P."/>
            <person name="Golan J."/>
            <person name="Dolatabadi S."/>
            <person name="Mondo S."/>
            <person name="Robb S."/>
            <person name="Idnurm A."/>
            <person name="Muszewska A."/>
            <person name="Steczkiewicz K."/>
            <person name="Masonjones S."/>
            <person name="Liao H.L."/>
            <person name="Gajdeczka M.T."/>
            <person name="Anike F."/>
            <person name="Vuek A."/>
            <person name="Anishchenko I.M."/>
            <person name="Voigt K."/>
            <person name="de Hoog G.S."/>
            <person name="Smith M.E."/>
            <person name="Heitman J."/>
            <person name="Vilgalys R."/>
            <person name="Stajich J.E."/>
        </authorList>
    </citation>
    <scope>NUCLEOTIDE SEQUENCE [LARGE SCALE GENOMIC DNA]</scope>
    <source>
        <strain evidence="3 4">CBS 357.93</strain>
    </source>
</reference>
<dbReference type="GO" id="GO:0019005">
    <property type="term" value="C:SCF ubiquitin ligase complex"/>
    <property type="evidence" value="ECO:0007669"/>
    <property type="project" value="TreeGrafter"/>
</dbReference>
<evidence type="ECO:0000256" key="1">
    <source>
        <dbReference type="SAM" id="MobiDB-lite"/>
    </source>
</evidence>
<dbReference type="Gene3D" id="1.20.1280.50">
    <property type="match status" value="1"/>
</dbReference>
<comment type="caution">
    <text evidence="3">The sequence shown here is derived from an EMBL/GenBank/DDBJ whole genome shotgun (WGS) entry which is preliminary data.</text>
</comment>
<dbReference type="InterPro" id="IPR001810">
    <property type="entry name" value="F-box_dom"/>
</dbReference>
<feature type="domain" description="F-box" evidence="2">
    <location>
        <begin position="42"/>
        <end position="88"/>
    </location>
</feature>
<name>A0A367KCS4_RHIAZ</name>
<dbReference type="Proteomes" id="UP000252139">
    <property type="component" value="Unassembled WGS sequence"/>
</dbReference>
<dbReference type="EMBL" id="PJQL01000083">
    <property type="protein sequence ID" value="RCI00054.1"/>
    <property type="molecule type" value="Genomic_DNA"/>
</dbReference>
<dbReference type="SUPFAM" id="SSF81383">
    <property type="entry name" value="F-box domain"/>
    <property type="match status" value="1"/>
</dbReference>
<dbReference type="InterPro" id="IPR036322">
    <property type="entry name" value="WD40_repeat_dom_sf"/>
</dbReference>
<feature type="region of interest" description="Disordered" evidence="1">
    <location>
        <begin position="399"/>
        <end position="422"/>
    </location>
</feature>
<gene>
    <name evidence="3" type="ORF">CU097_015010</name>
</gene>
<dbReference type="InterPro" id="IPR036047">
    <property type="entry name" value="F-box-like_dom_sf"/>
</dbReference>
<dbReference type="PROSITE" id="PS50181">
    <property type="entry name" value="FBOX"/>
    <property type="match status" value="1"/>
</dbReference>
<dbReference type="OrthoDB" id="3219396at2759"/>
<dbReference type="PANTHER" id="PTHR16008">
    <property type="entry name" value="F-BOX ONLY PROTEIN 4"/>
    <property type="match status" value="1"/>
</dbReference>
<dbReference type="InterPro" id="IPR039588">
    <property type="entry name" value="FBXO4"/>
</dbReference>
<evidence type="ECO:0000259" key="2">
    <source>
        <dbReference type="PROSITE" id="PS50181"/>
    </source>
</evidence>
<organism evidence="3 4">
    <name type="scientific">Rhizopus azygosporus</name>
    <name type="common">Rhizopus microsporus var. azygosporus</name>
    <dbReference type="NCBI Taxonomy" id="86630"/>
    <lineage>
        <taxon>Eukaryota</taxon>
        <taxon>Fungi</taxon>
        <taxon>Fungi incertae sedis</taxon>
        <taxon>Mucoromycota</taxon>
        <taxon>Mucoromycotina</taxon>
        <taxon>Mucoromycetes</taxon>
        <taxon>Mucorales</taxon>
        <taxon>Mucorineae</taxon>
        <taxon>Rhizopodaceae</taxon>
        <taxon>Rhizopus</taxon>
    </lineage>
</organism>
<dbReference type="Gene3D" id="2.130.10.10">
    <property type="entry name" value="YVTN repeat-like/Quinoprotein amine dehydrogenase"/>
    <property type="match status" value="1"/>
</dbReference>
<dbReference type="SMART" id="SM00256">
    <property type="entry name" value="FBOX"/>
    <property type="match status" value="1"/>
</dbReference>
<dbReference type="InterPro" id="IPR015943">
    <property type="entry name" value="WD40/YVTN_repeat-like_dom_sf"/>
</dbReference>